<feature type="transmembrane region" description="Helical" evidence="8">
    <location>
        <begin position="189"/>
        <end position="211"/>
    </location>
</feature>
<evidence type="ECO:0000256" key="6">
    <source>
        <dbReference type="ARBA" id="ARBA00023136"/>
    </source>
</evidence>
<feature type="region of interest" description="Disordered" evidence="7">
    <location>
        <begin position="1"/>
        <end position="28"/>
    </location>
</feature>
<comment type="subcellular location">
    <subcellularLocation>
        <location evidence="1">Membrane</location>
        <topology evidence="1">Multi-pass membrane protein</topology>
    </subcellularLocation>
</comment>
<proteinExistence type="inferred from homology"/>
<feature type="domain" description="CSC1/OSCA1-like N-terminal transmembrane" evidence="10">
    <location>
        <begin position="56"/>
        <end position="209"/>
    </location>
</feature>
<dbReference type="Pfam" id="PF14703">
    <property type="entry name" value="PHM7_cyt"/>
    <property type="match status" value="1"/>
</dbReference>
<protein>
    <submittedName>
        <fullName evidence="12">Uncharacterized protein</fullName>
    </submittedName>
</protein>
<keyword evidence="5 8" id="KW-1133">Transmembrane helix</keyword>
<evidence type="ECO:0000259" key="10">
    <source>
        <dbReference type="Pfam" id="PF13967"/>
    </source>
</evidence>
<feature type="transmembrane region" description="Helical" evidence="8">
    <location>
        <begin position="652"/>
        <end position="678"/>
    </location>
</feature>
<evidence type="ECO:0000256" key="3">
    <source>
        <dbReference type="ARBA" id="ARBA00022448"/>
    </source>
</evidence>
<evidence type="ECO:0000259" key="9">
    <source>
        <dbReference type="Pfam" id="PF02714"/>
    </source>
</evidence>
<dbReference type="Pfam" id="PF13967">
    <property type="entry name" value="RSN1_TM"/>
    <property type="match status" value="1"/>
</dbReference>
<dbReference type="AlphaFoldDB" id="A0A2P6NRS4"/>
<feature type="transmembrane region" description="Helical" evidence="8">
    <location>
        <begin position="605"/>
        <end position="631"/>
    </location>
</feature>
<feature type="transmembrane region" description="Helical" evidence="8">
    <location>
        <begin position="138"/>
        <end position="159"/>
    </location>
</feature>
<feature type="transmembrane region" description="Helical" evidence="8">
    <location>
        <begin position="411"/>
        <end position="433"/>
    </location>
</feature>
<evidence type="ECO:0000256" key="1">
    <source>
        <dbReference type="ARBA" id="ARBA00004141"/>
    </source>
</evidence>
<evidence type="ECO:0000256" key="4">
    <source>
        <dbReference type="ARBA" id="ARBA00022692"/>
    </source>
</evidence>
<name>A0A2P6NRS4_9EUKA</name>
<feature type="transmembrane region" description="Helical" evidence="8">
    <location>
        <begin position="496"/>
        <end position="519"/>
    </location>
</feature>
<evidence type="ECO:0000259" key="11">
    <source>
        <dbReference type="Pfam" id="PF14703"/>
    </source>
</evidence>
<dbReference type="InParanoid" id="A0A2P6NRS4"/>
<keyword evidence="13" id="KW-1185">Reference proteome</keyword>
<keyword evidence="3" id="KW-0813">Transport</keyword>
<evidence type="ECO:0000256" key="5">
    <source>
        <dbReference type="ARBA" id="ARBA00022989"/>
    </source>
</evidence>
<feature type="domain" description="CSC1/OSCA1-like cytosolic" evidence="11">
    <location>
        <begin position="234"/>
        <end position="399"/>
    </location>
</feature>
<feature type="domain" description="CSC1/OSCA1-like 7TM region" evidence="9">
    <location>
        <begin position="411"/>
        <end position="676"/>
    </location>
</feature>
<evidence type="ECO:0000313" key="13">
    <source>
        <dbReference type="Proteomes" id="UP000241769"/>
    </source>
</evidence>
<dbReference type="PANTHER" id="PTHR13018:SF5">
    <property type="entry name" value="RE44586P"/>
    <property type="match status" value="1"/>
</dbReference>
<dbReference type="OrthoDB" id="1689567at2759"/>
<dbReference type="InterPro" id="IPR032880">
    <property type="entry name" value="CSC1/OSCA1-like_N"/>
</dbReference>
<dbReference type="GO" id="GO:0005886">
    <property type="term" value="C:plasma membrane"/>
    <property type="evidence" value="ECO:0007669"/>
    <property type="project" value="TreeGrafter"/>
</dbReference>
<gene>
    <name evidence="12" type="ORF">PROFUN_05143</name>
</gene>
<evidence type="ECO:0000256" key="2">
    <source>
        <dbReference type="ARBA" id="ARBA00007779"/>
    </source>
</evidence>
<comment type="similarity">
    <text evidence="2">Belongs to the CSC1 (TC 1.A.17) family.</text>
</comment>
<evidence type="ECO:0000313" key="12">
    <source>
        <dbReference type="EMBL" id="PRP86664.1"/>
    </source>
</evidence>
<feature type="transmembrane region" description="Helical" evidence="8">
    <location>
        <begin position="453"/>
        <end position="475"/>
    </location>
</feature>
<dbReference type="Proteomes" id="UP000241769">
    <property type="component" value="Unassembled WGS sequence"/>
</dbReference>
<feature type="transmembrane region" description="Helical" evidence="8">
    <location>
        <begin position="57"/>
        <end position="78"/>
    </location>
</feature>
<dbReference type="PANTHER" id="PTHR13018">
    <property type="entry name" value="PROBABLE MEMBRANE PROTEIN DUF221-RELATED"/>
    <property type="match status" value="1"/>
</dbReference>
<dbReference type="EMBL" id="MDYQ01000028">
    <property type="protein sequence ID" value="PRP86664.1"/>
    <property type="molecule type" value="Genomic_DNA"/>
</dbReference>
<dbReference type="Pfam" id="PF02714">
    <property type="entry name" value="RSN1_7TM"/>
    <property type="match status" value="1"/>
</dbReference>
<comment type="caution">
    <text evidence="12">The sequence shown here is derived from an EMBL/GenBank/DDBJ whole genome shotgun (WGS) entry which is preliminary data.</text>
</comment>
<dbReference type="GO" id="GO:0005227">
    <property type="term" value="F:calcium-activated cation channel activity"/>
    <property type="evidence" value="ECO:0007669"/>
    <property type="project" value="InterPro"/>
</dbReference>
<sequence>MRKRRDPSYFYDFSEQSGKTPREKITEQHHTSRFLNPSIMSVPDERDEDRPDRTSQFLSTLYITTGASVALFLFFIVMRRFRPHIYLRKCYIPSEPDFYKSNGFFNWIYYTLRYDTEHHLLPAHGGLDMVLYLNFLKYAFFLFAFFTLYSLPILIPVYYKQDKFINDELQNKTINSLNLGNVPDESSSMWATMVANILFSVAGFAFLYHYYATSVKLKLKAEKLNRGSRSAQPRTVMVSELPMSVGTDRSLKQKIQEIFPENSITDAILIPHSVELRRYQEKRKKVYQEQCFEECRRAEGQYPLQLQKKMKSMVNRKGSVDALVYYKRRLHKLDLKIEQIQQGLGGETGLAKHLRSCVGFVQFSHPASAQMAAQTVVTGDFRRLKITMAPEPDDIIWKNLGFHYYVQLPKIVVTVALLLLLFFSWSAPVAFFNAIPNAARLGFLHDFAEKNPFLNGILTGLLPTLGIKIFMALLPTILTYINSVSSHHSYSSWDRALLISLFSFLYIFVFFVAIIAGSLSSAIKKISTMPANQIPDLLSSTLGGQTTIFTNYILVSIVDHLLFQSRLFDILTMTVKKRMSHSTLERAVAEEPNPFKLVVKLANELLIFSIAFTYSSIGPLVNVLAMIYFGLGFFTSKHTLLFAYELKYEGISFVPIVVSALLFPLCTNHLLMAGVFSFKDFPPGASVAIALFWIGLLFYFLLNRRFHESFMNVPLTEFCDTPTGQEIQDLRENYLDPSLKGPDAYTGHLRVVRPCDEPHAPVERFSSNGKPIQSENTPLLRERTSYGVV</sequence>
<feature type="transmembrane region" description="Helical" evidence="8">
    <location>
        <begin position="684"/>
        <end position="702"/>
    </location>
</feature>
<dbReference type="InterPro" id="IPR003864">
    <property type="entry name" value="CSC1/OSCA1-like_7TM"/>
</dbReference>
<keyword evidence="6 8" id="KW-0472">Membrane</keyword>
<evidence type="ECO:0000256" key="8">
    <source>
        <dbReference type="SAM" id="Phobius"/>
    </source>
</evidence>
<reference evidence="12 13" key="1">
    <citation type="journal article" date="2018" name="Genome Biol. Evol.">
        <title>Multiple Roots of Fruiting Body Formation in Amoebozoa.</title>
        <authorList>
            <person name="Hillmann F."/>
            <person name="Forbes G."/>
            <person name="Novohradska S."/>
            <person name="Ferling I."/>
            <person name="Riege K."/>
            <person name="Groth M."/>
            <person name="Westermann M."/>
            <person name="Marz M."/>
            <person name="Spaller T."/>
            <person name="Winckler T."/>
            <person name="Schaap P."/>
            <person name="Glockner G."/>
        </authorList>
    </citation>
    <scope>NUCLEOTIDE SEQUENCE [LARGE SCALE GENOMIC DNA]</scope>
    <source>
        <strain evidence="12 13">Jena</strain>
    </source>
</reference>
<dbReference type="InterPro" id="IPR045122">
    <property type="entry name" value="Csc1-like"/>
</dbReference>
<evidence type="ECO:0000256" key="7">
    <source>
        <dbReference type="SAM" id="MobiDB-lite"/>
    </source>
</evidence>
<dbReference type="InterPro" id="IPR027815">
    <property type="entry name" value="CSC1/OSCA1-like_cyt"/>
</dbReference>
<accession>A0A2P6NRS4</accession>
<organism evidence="12 13">
    <name type="scientific">Planoprotostelium fungivorum</name>
    <dbReference type="NCBI Taxonomy" id="1890364"/>
    <lineage>
        <taxon>Eukaryota</taxon>
        <taxon>Amoebozoa</taxon>
        <taxon>Evosea</taxon>
        <taxon>Variosea</taxon>
        <taxon>Cavosteliida</taxon>
        <taxon>Cavosteliaceae</taxon>
        <taxon>Planoprotostelium</taxon>
    </lineage>
</organism>
<keyword evidence="4 8" id="KW-0812">Transmembrane</keyword>